<dbReference type="Proteomes" id="UP000281094">
    <property type="component" value="Unassembled WGS sequence"/>
</dbReference>
<dbReference type="RefSeq" id="WP_121644897.1">
    <property type="nucleotide sequence ID" value="NZ_RCWN01000001.1"/>
</dbReference>
<evidence type="ECO:0000256" key="1">
    <source>
        <dbReference type="ARBA" id="ARBA00008522"/>
    </source>
</evidence>
<dbReference type="InterPro" id="IPR003791">
    <property type="entry name" value="UPF0178"/>
</dbReference>
<protein>
    <recommendedName>
        <fullName evidence="2">UPF0178 protein D8780_06680</fullName>
    </recommendedName>
</protein>
<gene>
    <name evidence="3" type="ORF">D8780_06680</name>
</gene>
<dbReference type="EMBL" id="RCWN01000001">
    <property type="protein sequence ID" value="RLQ87934.1"/>
    <property type="molecule type" value="Genomic_DNA"/>
</dbReference>
<evidence type="ECO:0000256" key="2">
    <source>
        <dbReference type="HAMAP-Rule" id="MF_00489"/>
    </source>
</evidence>
<reference evidence="3 4" key="1">
    <citation type="submission" date="2018-10" db="EMBL/GenBank/DDBJ databases">
        <title>Notoacmeibacter sp. M2BS9Y-3-1, whole genome shotgun sequence.</title>
        <authorList>
            <person name="Tuo L."/>
        </authorList>
    </citation>
    <scope>NUCLEOTIDE SEQUENCE [LARGE SCALE GENOMIC DNA]</scope>
    <source>
        <strain evidence="3 4">M2BS9Y-3-1</strain>
    </source>
</reference>
<comment type="caution">
    <text evidence="3">The sequence shown here is derived from an EMBL/GenBank/DDBJ whole genome shotgun (WGS) entry which is preliminary data.</text>
</comment>
<dbReference type="PANTHER" id="PTHR35146">
    <property type="entry name" value="UPF0178 PROTEIN YAII"/>
    <property type="match status" value="1"/>
</dbReference>
<comment type="similarity">
    <text evidence="1 2">Belongs to the UPF0178 family.</text>
</comment>
<dbReference type="NCBIfam" id="NF001095">
    <property type="entry name" value="PRK00124.1"/>
    <property type="match status" value="1"/>
</dbReference>
<dbReference type="PANTHER" id="PTHR35146:SF1">
    <property type="entry name" value="UPF0178 PROTEIN YAII"/>
    <property type="match status" value="1"/>
</dbReference>
<organism evidence="3 4">
    <name type="scientific">Notoacmeibacter ruber</name>
    <dbReference type="NCBI Taxonomy" id="2670375"/>
    <lineage>
        <taxon>Bacteria</taxon>
        <taxon>Pseudomonadati</taxon>
        <taxon>Pseudomonadota</taxon>
        <taxon>Alphaproteobacteria</taxon>
        <taxon>Hyphomicrobiales</taxon>
        <taxon>Notoacmeibacteraceae</taxon>
        <taxon>Notoacmeibacter</taxon>
    </lineage>
</organism>
<dbReference type="AlphaFoldDB" id="A0A3L7JBW5"/>
<dbReference type="HAMAP" id="MF_00489">
    <property type="entry name" value="UPF0178"/>
    <property type="match status" value="1"/>
</dbReference>
<accession>A0A3L7JBW5</accession>
<evidence type="ECO:0000313" key="4">
    <source>
        <dbReference type="Proteomes" id="UP000281094"/>
    </source>
</evidence>
<proteinExistence type="inferred from homology"/>
<name>A0A3L7JBW5_9HYPH</name>
<dbReference type="Pfam" id="PF02639">
    <property type="entry name" value="DUF188"/>
    <property type="match status" value="1"/>
</dbReference>
<evidence type="ECO:0000313" key="3">
    <source>
        <dbReference type="EMBL" id="RLQ87934.1"/>
    </source>
</evidence>
<keyword evidence="4" id="KW-1185">Reference proteome</keyword>
<sequence>MTRHRTIWVDADACPVRPELERVAERHDLAVIYVAASGLRPSRYHKAEIRLAGLGFDAADDHIVEEIASGDLCITADMPLAARCIEKGALVVTPKGRRLESRNMGGALAARNLGQHLREANQAQTYNAPFSAKDRSQFLQNMEQAVRRMTA</sequence>